<proteinExistence type="predicted"/>
<dbReference type="Pfam" id="PF08808">
    <property type="entry name" value="RES"/>
    <property type="match status" value="1"/>
</dbReference>
<dbReference type="Proteomes" id="UP000292958">
    <property type="component" value="Unassembled WGS sequence"/>
</dbReference>
<sequence length="214" mass="24078">MICGLPIPGPSEAFTTVSVKHSDVPVWFHVYSTKNHHTHADSFSKGWGDTRFAPIRADDGSWLHTYYVASTPECAYIESVLHEIPLNPPGSFDEDELRYYHLAQVILPEPLECVSFHTPYLPALQNLTRAQLIDSLPACYAETRAWSQAAYLQRPGAQAVAYGSRRDDAGRCLMLFGQRMPDPPLIVVSDEPLALEPRRSEIIALIRRLKIHKI</sequence>
<keyword evidence="3" id="KW-1185">Reference proteome</keyword>
<dbReference type="EMBL" id="SHKW01000003">
    <property type="protein sequence ID" value="RZU35168.1"/>
    <property type="molecule type" value="Genomic_DNA"/>
</dbReference>
<reference evidence="2 3" key="1">
    <citation type="submission" date="2019-02" db="EMBL/GenBank/DDBJ databases">
        <title>Genomic Encyclopedia of Archaeal and Bacterial Type Strains, Phase II (KMG-II): from individual species to whole genera.</title>
        <authorList>
            <person name="Goeker M."/>
        </authorList>
    </citation>
    <scope>NUCLEOTIDE SEQUENCE [LARGE SCALE GENOMIC DNA]</scope>
    <source>
        <strain evidence="2 3">DSM 18101</strain>
    </source>
</reference>
<evidence type="ECO:0000259" key="1">
    <source>
        <dbReference type="SMART" id="SM00953"/>
    </source>
</evidence>
<dbReference type="AlphaFoldDB" id="A0A4Q7YDY2"/>
<dbReference type="InterPro" id="IPR014914">
    <property type="entry name" value="RES_dom"/>
</dbReference>
<evidence type="ECO:0000313" key="3">
    <source>
        <dbReference type="Proteomes" id="UP000292958"/>
    </source>
</evidence>
<feature type="domain" description="RES" evidence="1">
    <location>
        <begin position="49"/>
        <end position="190"/>
    </location>
</feature>
<dbReference type="SMART" id="SM00953">
    <property type="entry name" value="RES"/>
    <property type="match status" value="1"/>
</dbReference>
<protein>
    <submittedName>
        <fullName evidence="2">RES domain-containing protein</fullName>
    </submittedName>
</protein>
<organism evidence="2 3">
    <name type="scientific">Edaphobacter modestus</name>
    <dbReference type="NCBI Taxonomy" id="388466"/>
    <lineage>
        <taxon>Bacteria</taxon>
        <taxon>Pseudomonadati</taxon>
        <taxon>Acidobacteriota</taxon>
        <taxon>Terriglobia</taxon>
        <taxon>Terriglobales</taxon>
        <taxon>Acidobacteriaceae</taxon>
        <taxon>Edaphobacter</taxon>
    </lineage>
</organism>
<evidence type="ECO:0000313" key="2">
    <source>
        <dbReference type="EMBL" id="RZU35168.1"/>
    </source>
</evidence>
<accession>A0A4Q7YDY2</accession>
<comment type="caution">
    <text evidence="2">The sequence shown here is derived from an EMBL/GenBank/DDBJ whole genome shotgun (WGS) entry which is preliminary data.</text>
</comment>
<dbReference type="OrthoDB" id="7257056at2"/>
<dbReference type="RefSeq" id="WP_130424372.1">
    <property type="nucleotide sequence ID" value="NZ_SHKW01000003.1"/>
</dbReference>
<gene>
    <name evidence="2" type="ORF">BDD14_5924</name>
</gene>
<name>A0A4Q7YDY2_9BACT</name>